<sequence length="1245" mass="137510">MEKTMSLINKRIFVEKKDRFRTEAQDLYNELKENLQLSAEGLRLFNIYDIFDIDSEDYEKAKKTVFTEVMTDTLYETLDCQGKTVVVWETLPGQYDQRADSAMQCVKLLNPASACRITTGKLMMLEGEVDGEMLKKIEAYVINPIESRVKDLSRLAVDQNVDVKPLEQFPHFIEMNAAQIQAFVKEHGLAMSEADLALVQRYFREEEKRNPTETEIRVLDTYWSDHCRHTTFETCLKNVTITTDRFGEQIQQAYDRYLQLRHGCNRDEKPQTLMDMATINARDLRRQGKSPEVEVSEEINACSVFIDVDHDGQTEKWLLMFKNETHNHPTEIEPFGGASTCIGGAIRDPLSGRSYVYQAMRVSGCGNILEKLEDTIPGKLPQKVISKKATHGNSSYGNQIGLPTTHVREIIHPSYVAKHMEVGAVVGAAKAENVVRQSPEAGDVVILLGGKTGRDGIGGATGSSKEHNLKSLEVCASEVQKGNAPEERKIQRLFRNPQCTRLIKKCNDFGAGGVCVAIGELADGLEIHLDQVRTKYAGLNATEIAISESQERMAVVVRAADEAKFIQLAAEENLEAYRVAEVTDTARLVMKMNDQTVVDLARRFIDTSGVRQEANVEIATLEGANPFGCDKPLTKEAILATMAEPNVCCQKGLGEMFDASIGSTTVLMPYGGKTQLTPAQASVQKLPVLDGKTTTCSVLTYGFNPRIMEYSTYVGAMDSVLESMAKTVACGGDWERIHFSFQEYFERLNQDPQRWGKVTEALLGAMQVQDYFQKAAIGGKDSMSGTFNDKHVVPTLISFACSDAKTNNIITPQLKTPGNRLVVFKPQISEEGLPELSSYKTMFAAVSEGIRQGTIVSAYVGEEGGALAALFKMSFGNRLGFAIEGGQELLQLQPGLIVAEVTPQFADEHAAVIGEVKAGPQYRINELKLSQDEVLAAWMGTLGSLYPVYSKGEAQTLPIRDQKRKQDYLCRQSSAEVRVLIPVFPGSNCEYDTRRAFEEEGAKVTIFVFRNQNEQAIFDSIDQMAALLDNSHILAIPGGFSAGDEPDGSAKFIVNILQNEKIKAAVTRLLDRDGLILGICNGFQALIKSGLLPYGEIRTLDETSPTLTRNHINRHISSVVRTRVASTCSPWLQGLECGEVYSIPVSHGEGRLVADEAMIEQLFANGQVAFQYCDETGTPTMDPTANLNGSDWAIEGLVSPDGKVLGKMGHSERYFTDVFKNIDGEKKQNIFANGVNYIRGKGGKA</sequence>
<dbReference type="Gene3D" id="3.40.50.880">
    <property type="match status" value="1"/>
</dbReference>
<comment type="caution">
    <text evidence="9">The sequence shown here is derived from an EMBL/GenBank/DDBJ whole genome shotgun (WGS) entry which is preliminary data.</text>
</comment>
<feature type="domain" description="Phosphoribosylformylglycinamidine synthase linker" evidence="8">
    <location>
        <begin position="181"/>
        <end position="229"/>
    </location>
</feature>
<dbReference type="GO" id="GO:0046872">
    <property type="term" value="F:metal ion binding"/>
    <property type="evidence" value="ECO:0007669"/>
    <property type="project" value="UniProtKB-KW"/>
</dbReference>
<evidence type="ECO:0000256" key="5">
    <source>
        <dbReference type="ARBA" id="ARBA00022840"/>
    </source>
</evidence>
<dbReference type="GO" id="GO:0005524">
    <property type="term" value="F:ATP binding"/>
    <property type="evidence" value="ECO:0007669"/>
    <property type="project" value="UniProtKB-KW"/>
</dbReference>
<dbReference type="InterPro" id="IPR041609">
    <property type="entry name" value="PurL_linker"/>
</dbReference>
<dbReference type="eggNOG" id="COG0047">
    <property type="taxonomic scope" value="Bacteria"/>
</dbReference>
<dbReference type="PANTHER" id="PTHR10099">
    <property type="entry name" value="PHOSPHORIBOSYLFORMYLGLYCINAMIDINE SYNTHASE"/>
    <property type="match status" value="1"/>
</dbReference>
<dbReference type="AlphaFoldDB" id="B9YBQ3"/>
<name>B9YBQ3_9FIRM</name>
<reference evidence="9 10" key="2">
    <citation type="submission" date="2009-02" db="EMBL/GenBank/DDBJ databases">
        <title>Draft genome sequence of Holdemania filiformis DSM 12042.</title>
        <authorList>
            <person name="Sudarsanam P."/>
            <person name="Ley R."/>
            <person name="Guruge J."/>
            <person name="Turnbaugh P.J."/>
            <person name="Mahowald M."/>
            <person name="Liep D."/>
            <person name="Gordon J."/>
        </authorList>
    </citation>
    <scope>NUCLEOTIDE SEQUENCE [LARGE SCALE GENOMIC DNA]</scope>
    <source>
        <strain evidence="9 10">DSM 12042</strain>
    </source>
</reference>
<dbReference type="GO" id="GO:0006164">
    <property type="term" value="P:purine nucleotide biosynthetic process"/>
    <property type="evidence" value="ECO:0007669"/>
    <property type="project" value="UniProtKB-KW"/>
</dbReference>
<keyword evidence="1 9" id="KW-0436">Ligase</keyword>
<protein>
    <submittedName>
        <fullName evidence="9">Phosphoribosylformylglycinamidine synthase</fullName>
        <ecNumber evidence="9">6.3.5.3</ecNumber>
    </submittedName>
</protein>
<dbReference type="InterPro" id="IPR036921">
    <property type="entry name" value="PurM-like_N_sf"/>
</dbReference>
<dbReference type="Proteomes" id="UP000005950">
    <property type="component" value="Unassembled WGS sequence"/>
</dbReference>
<proteinExistence type="predicted"/>
<dbReference type="Pfam" id="PF18072">
    <property type="entry name" value="FGAR-AT_linker"/>
    <property type="match status" value="1"/>
</dbReference>
<reference evidence="9 10" key="1">
    <citation type="submission" date="2008-12" db="EMBL/GenBank/DDBJ databases">
        <authorList>
            <person name="Fulton L."/>
            <person name="Clifton S."/>
            <person name="Fulton B."/>
            <person name="Xu J."/>
            <person name="Minx P."/>
            <person name="Pepin K.H."/>
            <person name="Johnson M."/>
            <person name="Bhonagiri V."/>
            <person name="Nash W.E."/>
            <person name="Mardis E.R."/>
            <person name="Wilson R.K."/>
        </authorList>
    </citation>
    <scope>NUCLEOTIDE SEQUENCE [LARGE SCALE GENOMIC DNA]</scope>
    <source>
        <strain evidence="9 10">DSM 12042</strain>
    </source>
</reference>
<dbReference type="Gene3D" id="3.30.1330.10">
    <property type="entry name" value="PurM-like, N-terminal domain"/>
    <property type="match status" value="2"/>
</dbReference>
<dbReference type="GO" id="GO:0005737">
    <property type="term" value="C:cytoplasm"/>
    <property type="evidence" value="ECO:0007669"/>
    <property type="project" value="TreeGrafter"/>
</dbReference>
<dbReference type="InterPro" id="IPR036676">
    <property type="entry name" value="PurM-like_C_sf"/>
</dbReference>
<dbReference type="EC" id="6.3.5.3" evidence="9"/>
<evidence type="ECO:0000256" key="6">
    <source>
        <dbReference type="ARBA" id="ARBA00022842"/>
    </source>
</evidence>
<evidence type="ECO:0000259" key="7">
    <source>
        <dbReference type="Pfam" id="PF02769"/>
    </source>
</evidence>
<evidence type="ECO:0000256" key="4">
    <source>
        <dbReference type="ARBA" id="ARBA00022755"/>
    </source>
</evidence>
<feature type="domain" description="PurM-like C-terminal" evidence="7">
    <location>
        <begin position="440"/>
        <end position="590"/>
    </location>
</feature>
<dbReference type="GO" id="GO:0004642">
    <property type="term" value="F:phosphoribosylformylglycinamidine synthase activity"/>
    <property type="evidence" value="ECO:0007669"/>
    <property type="project" value="UniProtKB-EC"/>
</dbReference>
<dbReference type="NCBIfam" id="TIGR01857">
    <property type="entry name" value="FGAM-synthase"/>
    <property type="match status" value="1"/>
</dbReference>
<dbReference type="InterPro" id="IPR010918">
    <property type="entry name" value="PurM-like_C_dom"/>
</dbReference>
<evidence type="ECO:0000256" key="1">
    <source>
        <dbReference type="ARBA" id="ARBA00022598"/>
    </source>
</evidence>
<dbReference type="SMART" id="SM01211">
    <property type="entry name" value="GATase_5"/>
    <property type="match status" value="1"/>
</dbReference>
<dbReference type="STRING" id="545696.HOLDEFILI_03260"/>
<dbReference type="SUPFAM" id="SSF52317">
    <property type="entry name" value="Class I glutamine amidotransferase-like"/>
    <property type="match status" value="1"/>
</dbReference>
<evidence type="ECO:0000259" key="8">
    <source>
        <dbReference type="Pfam" id="PF18072"/>
    </source>
</evidence>
<dbReference type="SUPFAM" id="SSF56042">
    <property type="entry name" value="PurM C-terminal domain-like"/>
    <property type="match status" value="2"/>
</dbReference>
<dbReference type="PANTHER" id="PTHR10099:SF1">
    <property type="entry name" value="PHOSPHORIBOSYLFORMYLGLYCINAMIDINE SYNTHASE"/>
    <property type="match status" value="1"/>
</dbReference>
<dbReference type="EMBL" id="ACCF01000204">
    <property type="protein sequence ID" value="EEF66581.1"/>
    <property type="molecule type" value="Genomic_DNA"/>
</dbReference>
<keyword evidence="6" id="KW-0460">Magnesium</keyword>
<dbReference type="CDD" id="cd02204">
    <property type="entry name" value="PurL_repeat2"/>
    <property type="match status" value="1"/>
</dbReference>
<dbReference type="CDD" id="cd02203">
    <property type="entry name" value="PurL_repeat1"/>
    <property type="match status" value="1"/>
</dbReference>
<accession>B9YBQ3</accession>
<dbReference type="HOGENOM" id="CLU_003100_2_0_9"/>
<dbReference type="CDD" id="cd01740">
    <property type="entry name" value="GATase1_FGAR_AT"/>
    <property type="match status" value="1"/>
</dbReference>
<dbReference type="eggNOG" id="COG0046">
    <property type="taxonomic scope" value="Bacteria"/>
</dbReference>
<dbReference type="SUPFAM" id="SSF55326">
    <property type="entry name" value="PurM N-terminal domain-like"/>
    <property type="match status" value="2"/>
</dbReference>
<evidence type="ECO:0000313" key="9">
    <source>
        <dbReference type="EMBL" id="EEF66581.1"/>
    </source>
</evidence>
<dbReference type="InterPro" id="IPR010141">
    <property type="entry name" value="FGAM_synthase"/>
</dbReference>
<dbReference type="Pfam" id="PF02769">
    <property type="entry name" value="AIRS_C"/>
    <property type="match status" value="1"/>
</dbReference>
<dbReference type="InterPro" id="IPR029062">
    <property type="entry name" value="Class_I_gatase-like"/>
</dbReference>
<dbReference type="Gene3D" id="3.90.650.10">
    <property type="entry name" value="PurM-like C-terminal domain"/>
    <property type="match status" value="2"/>
</dbReference>
<evidence type="ECO:0000256" key="2">
    <source>
        <dbReference type="ARBA" id="ARBA00022723"/>
    </source>
</evidence>
<organism evidence="9 10">
    <name type="scientific">Holdemania filiformis DSM 12042</name>
    <dbReference type="NCBI Taxonomy" id="545696"/>
    <lineage>
        <taxon>Bacteria</taxon>
        <taxon>Bacillati</taxon>
        <taxon>Bacillota</taxon>
        <taxon>Erysipelotrichia</taxon>
        <taxon>Erysipelotrichales</taxon>
        <taxon>Erysipelotrichaceae</taxon>
        <taxon>Holdemania</taxon>
    </lineage>
</organism>
<keyword evidence="4" id="KW-0658">Purine biosynthesis</keyword>
<dbReference type="Pfam" id="PF13507">
    <property type="entry name" value="GATase_5"/>
    <property type="match status" value="1"/>
</dbReference>
<keyword evidence="5" id="KW-0067">ATP-binding</keyword>
<evidence type="ECO:0000313" key="10">
    <source>
        <dbReference type="Proteomes" id="UP000005950"/>
    </source>
</evidence>
<keyword evidence="3" id="KW-0547">Nucleotide-binding</keyword>
<evidence type="ECO:0000256" key="3">
    <source>
        <dbReference type="ARBA" id="ARBA00022741"/>
    </source>
</evidence>
<keyword evidence="2" id="KW-0479">Metal-binding</keyword>
<gene>
    <name evidence="9" type="ORF">HOLDEFILI_03260</name>
</gene>
<dbReference type="FunFam" id="3.30.1330.10:FF:000013">
    <property type="entry name" value="Phosphoribosylformylglycinamidine synthase"/>
    <property type="match status" value="1"/>
</dbReference>